<keyword evidence="1" id="KW-1133">Transmembrane helix</keyword>
<proteinExistence type="predicted"/>
<sequence>MLLVLEVRLQNAAERHIPGAYQLGIDGRALDADDQRNIDTALESNRTFLQTSLIPAIANRIGLAMEGEIGEEPPTFIEAIGTSLPFSQNRAGLYAGLFWTMVWVGFGAALRKRFGPQGTKQVRVRRLLDPKSKHCGTCPGKAGEYESWDEMLAFTGGLPADGSDECHSNCNCTLQSFVQGSWVYVI</sequence>
<protein>
    <submittedName>
        <fullName evidence="2">Uncharacterized protein</fullName>
    </submittedName>
</protein>
<dbReference type="AlphaFoldDB" id="A0A0F9JI45"/>
<keyword evidence="1" id="KW-0472">Membrane</keyword>
<gene>
    <name evidence="2" type="ORF">LCGC14_1452710</name>
</gene>
<dbReference type="EMBL" id="LAZR01010020">
    <property type="protein sequence ID" value="KKM69253.1"/>
    <property type="molecule type" value="Genomic_DNA"/>
</dbReference>
<reference evidence="2" key="1">
    <citation type="journal article" date="2015" name="Nature">
        <title>Complex archaea that bridge the gap between prokaryotes and eukaryotes.</title>
        <authorList>
            <person name="Spang A."/>
            <person name="Saw J.H."/>
            <person name="Jorgensen S.L."/>
            <person name="Zaremba-Niedzwiedzka K."/>
            <person name="Martijn J."/>
            <person name="Lind A.E."/>
            <person name="van Eijk R."/>
            <person name="Schleper C."/>
            <person name="Guy L."/>
            <person name="Ettema T.J."/>
        </authorList>
    </citation>
    <scope>NUCLEOTIDE SEQUENCE</scope>
</reference>
<comment type="caution">
    <text evidence="2">The sequence shown here is derived from an EMBL/GenBank/DDBJ whole genome shotgun (WGS) entry which is preliminary data.</text>
</comment>
<keyword evidence="1" id="KW-0812">Transmembrane</keyword>
<evidence type="ECO:0000256" key="1">
    <source>
        <dbReference type="SAM" id="Phobius"/>
    </source>
</evidence>
<organism evidence="2">
    <name type="scientific">marine sediment metagenome</name>
    <dbReference type="NCBI Taxonomy" id="412755"/>
    <lineage>
        <taxon>unclassified sequences</taxon>
        <taxon>metagenomes</taxon>
        <taxon>ecological metagenomes</taxon>
    </lineage>
</organism>
<evidence type="ECO:0000313" key="2">
    <source>
        <dbReference type="EMBL" id="KKM69253.1"/>
    </source>
</evidence>
<feature type="transmembrane region" description="Helical" evidence="1">
    <location>
        <begin position="91"/>
        <end position="110"/>
    </location>
</feature>
<accession>A0A0F9JI45</accession>
<name>A0A0F9JI45_9ZZZZ</name>